<evidence type="ECO:0000256" key="1">
    <source>
        <dbReference type="SAM" id="MobiDB-lite"/>
    </source>
</evidence>
<dbReference type="InterPro" id="IPR029068">
    <property type="entry name" value="Glyas_Bleomycin-R_OHBP_Dase"/>
</dbReference>
<dbReference type="PANTHER" id="PTHR35908:SF1">
    <property type="entry name" value="CONSERVED PROTEIN"/>
    <property type="match status" value="1"/>
</dbReference>
<dbReference type="PANTHER" id="PTHR35908">
    <property type="entry name" value="HYPOTHETICAL FUSION PROTEIN"/>
    <property type="match status" value="1"/>
</dbReference>
<gene>
    <name evidence="3" type="ORF">SAMN05444716_101148</name>
</gene>
<feature type="domain" description="Glyoxalase-like" evidence="2">
    <location>
        <begin position="132"/>
        <end position="171"/>
    </location>
</feature>
<dbReference type="Pfam" id="PF18029">
    <property type="entry name" value="Glyoxalase_6"/>
    <property type="match status" value="2"/>
</dbReference>
<dbReference type="InterPro" id="IPR041581">
    <property type="entry name" value="Glyoxalase_6"/>
</dbReference>
<dbReference type="EMBL" id="FPAB01000001">
    <property type="protein sequence ID" value="SFS33059.1"/>
    <property type="molecule type" value="Genomic_DNA"/>
</dbReference>
<feature type="region of interest" description="Disordered" evidence="1">
    <location>
        <begin position="178"/>
        <end position="197"/>
    </location>
</feature>
<organism evidence="3 4">
    <name type="scientific">Streptomyces harbinensis</name>
    <dbReference type="NCBI Taxonomy" id="1176198"/>
    <lineage>
        <taxon>Bacteria</taxon>
        <taxon>Bacillati</taxon>
        <taxon>Actinomycetota</taxon>
        <taxon>Actinomycetes</taxon>
        <taxon>Kitasatosporales</taxon>
        <taxon>Streptomycetaceae</taxon>
        <taxon>Streptomyces</taxon>
    </lineage>
</organism>
<dbReference type="Gene3D" id="3.10.180.10">
    <property type="entry name" value="2,3-Dihydroxybiphenyl 1,2-Dioxygenase, domain 1"/>
    <property type="match status" value="2"/>
</dbReference>
<dbReference type="Proteomes" id="UP000198873">
    <property type="component" value="Unassembled WGS sequence"/>
</dbReference>
<dbReference type="AlphaFoldDB" id="A0A1I6NYS2"/>
<dbReference type="STRING" id="1176198.SAMN05444716_101148"/>
<keyword evidence="4" id="KW-1185">Reference proteome</keyword>
<dbReference type="SUPFAM" id="SSF54593">
    <property type="entry name" value="Glyoxalase/Bleomycin resistance protein/Dihydroxybiphenyl dioxygenase"/>
    <property type="match status" value="1"/>
</dbReference>
<protein>
    <recommendedName>
        <fullName evidence="2">Glyoxalase-like domain-containing protein</fullName>
    </recommendedName>
</protein>
<feature type="domain" description="Glyoxalase-like" evidence="2">
    <location>
        <begin position="8"/>
        <end position="87"/>
    </location>
</feature>
<accession>A0A1I6NYS2</accession>
<feature type="region of interest" description="Disordered" evidence="1">
    <location>
        <begin position="112"/>
        <end position="160"/>
    </location>
</feature>
<name>A0A1I6NYS2_9ACTN</name>
<evidence type="ECO:0000259" key="2">
    <source>
        <dbReference type="Pfam" id="PF18029"/>
    </source>
</evidence>
<sequence>MTSHIVNIAVDCADAYGLARFWSEVTGHPLHPEDRPGDPEVRVLLPEGPILHFNQVPEPKTVKNRLHLCLRPETSREEETERLLALGRVFRIFAGPRRQLRHLAALSHLASTTRYERDPPPCDAPHPTTRPDPRRSKRHGLGATEVADLRNPDGTGWRVLADPEGNELCVLRGKRDLAAAEEPAPEGWPAADGPAAG</sequence>
<evidence type="ECO:0000313" key="4">
    <source>
        <dbReference type="Proteomes" id="UP000198873"/>
    </source>
</evidence>
<feature type="compositionally biased region" description="Low complexity" evidence="1">
    <location>
        <begin position="180"/>
        <end position="197"/>
    </location>
</feature>
<evidence type="ECO:0000313" key="3">
    <source>
        <dbReference type="EMBL" id="SFS33059.1"/>
    </source>
</evidence>
<proteinExistence type="predicted"/>
<reference evidence="4" key="1">
    <citation type="submission" date="2016-10" db="EMBL/GenBank/DDBJ databases">
        <authorList>
            <person name="Varghese N."/>
            <person name="Submissions S."/>
        </authorList>
    </citation>
    <scope>NUCLEOTIDE SEQUENCE [LARGE SCALE GENOMIC DNA]</scope>
    <source>
        <strain evidence="4">CGMCC 4.7047</strain>
    </source>
</reference>